<gene>
    <name evidence="2" type="primary">BUD14_2</name>
    <name evidence="2" type="ORF">Cpir12675_005940</name>
</gene>
<dbReference type="EMBL" id="JAWDJO010000233">
    <property type="protein sequence ID" value="KAL1889038.1"/>
    <property type="molecule type" value="Genomic_DNA"/>
</dbReference>
<dbReference type="Proteomes" id="UP001583280">
    <property type="component" value="Unassembled WGS sequence"/>
</dbReference>
<feature type="region of interest" description="Disordered" evidence="1">
    <location>
        <begin position="303"/>
        <end position="331"/>
    </location>
</feature>
<sequence>MLQAHGNAAQAENYLGGGNQPTVSLVQQQQQQPNRPTRLRPQSLQAPSQNQNRRDPRISWSNGTTAASAVDLQQFADDLTSSISFDGTSSKTPSSTSETKDSRGRTMEQEDALAIAQNGGTVEYSDDESHDGADQDLDDDLMDRISSSPSIEDGLSYPPKYPLSPIRKRKAIHREQKHGYLSGQLCKTPLYPGFVRNVSPYPARIARPISSGSSCSIPDASAASRSVPQRVSSPLYSSSTSVDFLSQRNLLSTSMTSPSILFGTQNDGILFIDKGVPSTFSCTGTPSSIFSTEKFETSTINYATSRPTPHSSLQLSVHQSDFRSIDSQAGS</sequence>
<feature type="region of interest" description="Disordered" evidence="1">
    <location>
        <begin position="1"/>
        <end position="61"/>
    </location>
</feature>
<evidence type="ECO:0000313" key="2">
    <source>
        <dbReference type="EMBL" id="KAL1889038.1"/>
    </source>
</evidence>
<comment type="caution">
    <text evidence="2">The sequence shown here is derived from an EMBL/GenBank/DDBJ whole genome shotgun (WGS) entry which is preliminary data.</text>
</comment>
<keyword evidence="3" id="KW-1185">Reference proteome</keyword>
<feature type="compositionally biased region" description="Basic and acidic residues" evidence="1">
    <location>
        <begin position="98"/>
        <end position="108"/>
    </location>
</feature>
<evidence type="ECO:0000313" key="3">
    <source>
        <dbReference type="Proteomes" id="UP001583280"/>
    </source>
</evidence>
<accession>A0ABR3YLG8</accession>
<reference evidence="2 3" key="1">
    <citation type="journal article" date="2024" name="IMA Fungus">
        <title>IMA Genome - F19 : A genome assembly and annotation guide to empower mycologists, including annotated draft genome sequences of Ceratocystis pirilliformis, Diaporthe australafricana, Fusarium ophioides, Paecilomyces lecythidis, and Sporothrix stenoceras.</title>
        <authorList>
            <person name="Aylward J."/>
            <person name="Wilson A.M."/>
            <person name="Visagie C.M."/>
            <person name="Spraker J."/>
            <person name="Barnes I."/>
            <person name="Buitendag C."/>
            <person name="Ceriani C."/>
            <person name="Del Mar Angel L."/>
            <person name="du Plessis D."/>
            <person name="Fuchs T."/>
            <person name="Gasser K."/>
            <person name="Kramer D."/>
            <person name="Li W."/>
            <person name="Munsamy K."/>
            <person name="Piso A."/>
            <person name="Price J.L."/>
            <person name="Sonnekus B."/>
            <person name="Thomas C."/>
            <person name="van der Nest A."/>
            <person name="van Dijk A."/>
            <person name="van Heerden A."/>
            <person name="van Vuuren N."/>
            <person name="Yilmaz N."/>
            <person name="Duong T.A."/>
            <person name="van der Merwe N.A."/>
            <person name="Wingfield M.J."/>
            <person name="Wingfield B.D."/>
        </authorList>
    </citation>
    <scope>NUCLEOTIDE SEQUENCE [LARGE SCALE GENOMIC DNA]</scope>
    <source>
        <strain evidence="2 3">CMW 12675</strain>
    </source>
</reference>
<proteinExistence type="predicted"/>
<feature type="compositionally biased region" description="Low complexity" evidence="1">
    <location>
        <begin position="88"/>
        <end position="97"/>
    </location>
</feature>
<feature type="compositionally biased region" description="Polar residues" evidence="1">
    <location>
        <begin position="303"/>
        <end position="319"/>
    </location>
</feature>
<feature type="compositionally biased region" description="Acidic residues" evidence="1">
    <location>
        <begin position="124"/>
        <end position="141"/>
    </location>
</feature>
<name>A0ABR3YLG8_9PEZI</name>
<evidence type="ECO:0000256" key="1">
    <source>
        <dbReference type="SAM" id="MobiDB-lite"/>
    </source>
</evidence>
<feature type="compositionally biased region" description="Low complexity" evidence="1">
    <location>
        <begin position="20"/>
        <end position="42"/>
    </location>
</feature>
<organism evidence="2 3">
    <name type="scientific">Ceratocystis pirilliformis</name>
    <dbReference type="NCBI Taxonomy" id="259994"/>
    <lineage>
        <taxon>Eukaryota</taxon>
        <taxon>Fungi</taxon>
        <taxon>Dikarya</taxon>
        <taxon>Ascomycota</taxon>
        <taxon>Pezizomycotina</taxon>
        <taxon>Sordariomycetes</taxon>
        <taxon>Hypocreomycetidae</taxon>
        <taxon>Microascales</taxon>
        <taxon>Ceratocystidaceae</taxon>
        <taxon>Ceratocystis</taxon>
    </lineage>
</organism>
<protein>
    <submittedName>
        <fullName evidence="2">Protein phosphatase regulator</fullName>
    </submittedName>
</protein>
<feature type="region of interest" description="Disordered" evidence="1">
    <location>
        <begin position="82"/>
        <end position="162"/>
    </location>
</feature>